<dbReference type="Pfam" id="PF01478">
    <property type="entry name" value="Peptidase_A24"/>
    <property type="match status" value="1"/>
</dbReference>
<keyword evidence="12 19" id="KW-0472">Membrane</keyword>
<dbReference type="RefSeq" id="WP_251809593.1">
    <property type="nucleotide sequence ID" value="NZ_CP101527.1"/>
</dbReference>
<accession>A0A9E8HHH8</accession>
<dbReference type="GO" id="GO:0005886">
    <property type="term" value="C:plasma membrane"/>
    <property type="evidence" value="ECO:0007669"/>
    <property type="project" value="UniProtKB-SubCell"/>
</dbReference>
<evidence type="ECO:0000256" key="15">
    <source>
        <dbReference type="ARBA" id="ARBA00067082"/>
    </source>
</evidence>
<dbReference type="PANTHER" id="PTHR30487:SF0">
    <property type="entry name" value="PREPILIN LEADER PEPTIDASE_N-METHYLTRANSFERASE-RELATED"/>
    <property type="match status" value="1"/>
</dbReference>
<feature type="domain" description="Prepilin peptidase A24 N-terminal" evidence="21">
    <location>
        <begin position="20"/>
        <end position="122"/>
    </location>
</feature>
<evidence type="ECO:0000256" key="5">
    <source>
        <dbReference type="ARBA" id="ARBA00022603"/>
    </source>
</evidence>
<evidence type="ECO:0000256" key="10">
    <source>
        <dbReference type="ARBA" id="ARBA00022801"/>
    </source>
</evidence>
<dbReference type="Pfam" id="PF06750">
    <property type="entry name" value="A24_N_bact"/>
    <property type="match status" value="1"/>
</dbReference>
<dbReference type="EMBL" id="CP101527">
    <property type="protein sequence ID" value="UZW73452.1"/>
    <property type="molecule type" value="Genomic_DNA"/>
</dbReference>
<evidence type="ECO:0000313" key="23">
    <source>
        <dbReference type="Proteomes" id="UP001164472"/>
    </source>
</evidence>
<keyword evidence="6 18" id="KW-0645">Protease</keyword>
<feature type="transmembrane region" description="Helical" evidence="19">
    <location>
        <begin position="12"/>
        <end position="36"/>
    </location>
</feature>
<keyword evidence="10 18" id="KW-0378">Hydrolase</keyword>
<dbReference type="AlphaFoldDB" id="A0A9E8HHH8"/>
<evidence type="ECO:0000256" key="13">
    <source>
        <dbReference type="ARBA" id="ARBA00023268"/>
    </source>
</evidence>
<dbReference type="EC" id="3.4.23.43" evidence="15 18"/>
<dbReference type="GO" id="GO:0032259">
    <property type="term" value="P:methylation"/>
    <property type="evidence" value="ECO:0007669"/>
    <property type="project" value="UniProtKB-KW"/>
</dbReference>
<evidence type="ECO:0000256" key="2">
    <source>
        <dbReference type="ARBA" id="ARBA00005801"/>
    </source>
</evidence>
<evidence type="ECO:0000256" key="7">
    <source>
        <dbReference type="ARBA" id="ARBA00022679"/>
    </source>
</evidence>
<dbReference type="Proteomes" id="UP001164472">
    <property type="component" value="Chromosome"/>
</dbReference>
<keyword evidence="23" id="KW-1185">Reference proteome</keyword>
<keyword evidence="5 18" id="KW-0489">Methyltransferase</keyword>
<proteinExistence type="inferred from homology"/>
<dbReference type="KEGG" id="asem:NNL22_10365"/>
<feature type="transmembrane region" description="Helical" evidence="19">
    <location>
        <begin position="260"/>
        <end position="283"/>
    </location>
</feature>
<evidence type="ECO:0000256" key="11">
    <source>
        <dbReference type="ARBA" id="ARBA00022989"/>
    </source>
</evidence>
<evidence type="ECO:0000256" key="8">
    <source>
        <dbReference type="ARBA" id="ARBA00022691"/>
    </source>
</evidence>
<sequence length="289" mass="31909">MQNFEIFLNSPIFLYPSIFILGLIIGSFLNVVIFRIPKMLEQEWKSQCCELLETECKEEPKVTLSTPNSTCPKCGHEIKPWENIPVISYLFLRGKCSSCKTSISLRYPIIELVTGVLSLSVICVIGANWAGFSALILTWVLIALTMIDFDTQLLPDNMTLPLVWLGLIVNANGLFVPLEEALWGAVAGYLSLWAVYHGFKLLTGKEGMGFGDFKLLAALGAWMGWQLLPVIILLSSLVGAVVGILLIAIKGRDKNIPIPFGPYLAAAGWLALLWGHDITQAYLQFSGMK</sequence>
<keyword evidence="8" id="KW-0949">S-adenosyl-L-methionine</keyword>
<feature type="transmembrane region" description="Helical" evidence="19">
    <location>
        <begin position="219"/>
        <end position="248"/>
    </location>
</feature>
<reference evidence="22" key="1">
    <citation type="submission" date="2022-07" db="EMBL/GenBank/DDBJ databases">
        <title>Alkalimarinus sp. nov., isolated from gut of a Alitta virens.</title>
        <authorList>
            <person name="Yang A.I."/>
            <person name="Shin N.-R."/>
        </authorList>
    </citation>
    <scope>NUCLEOTIDE SEQUENCE</scope>
    <source>
        <strain evidence="22">FA028</strain>
    </source>
</reference>
<dbReference type="InterPro" id="IPR050882">
    <property type="entry name" value="Prepilin_peptidase/N-MTase"/>
</dbReference>
<feature type="domain" description="Prepilin type IV endopeptidase peptidase" evidence="20">
    <location>
        <begin position="135"/>
        <end position="244"/>
    </location>
</feature>
<evidence type="ECO:0000313" key="22">
    <source>
        <dbReference type="EMBL" id="UZW73452.1"/>
    </source>
</evidence>
<evidence type="ECO:0000256" key="12">
    <source>
        <dbReference type="ARBA" id="ARBA00023136"/>
    </source>
</evidence>
<evidence type="ECO:0000256" key="18">
    <source>
        <dbReference type="RuleBase" id="RU003794"/>
    </source>
</evidence>
<comment type="similarity">
    <text evidence="2 17">Belongs to the peptidase A24 family.</text>
</comment>
<evidence type="ECO:0000256" key="6">
    <source>
        <dbReference type="ARBA" id="ARBA00022670"/>
    </source>
</evidence>
<dbReference type="PANTHER" id="PTHR30487">
    <property type="entry name" value="TYPE 4 PREPILIN-LIKE PROTEINS LEADER PEPTIDE-PROCESSING ENZYME"/>
    <property type="match status" value="1"/>
</dbReference>
<dbReference type="Gene3D" id="1.20.120.1220">
    <property type="match status" value="1"/>
</dbReference>
<name>A0A9E8HHH8_9ALTE</name>
<evidence type="ECO:0000256" key="16">
    <source>
        <dbReference type="ARBA" id="ARBA00071870"/>
    </source>
</evidence>
<keyword evidence="7 18" id="KW-0808">Transferase</keyword>
<dbReference type="InterPro" id="IPR010627">
    <property type="entry name" value="Prepilin_pept_A24_N"/>
</dbReference>
<evidence type="ECO:0000256" key="3">
    <source>
        <dbReference type="ARBA" id="ARBA00022475"/>
    </source>
</evidence>
<keyword evidence="13 18" id="KW-0511">Multifunctional enzyme</keyword>
<evidence type="ECO:0000256" key="4">
    <source>
        <dbReference type="ARBA" id="ARBA00022519"/>
    </source>
</evidence>
<protein>
    <recommendedName>
        <fullName evidence="16 18">Prepilin leader peptidase/N-methyltransferase</fullName>
        <ecNumber evidence="18">2.1.1.-</ecNumber>
        <ecNumber evidence="15 18">3.4.23.43</ecNumber>
    </recommendedName>
</protein>
<evidence type="ECO:0000256" key="17">
    <source>
        <dbReference type="RuleBase" id="RU003793"/>
    </source>
</evidence>
<comment type="function">
    <text evidence="18">Plays an essential role in type IV pili and type II pseudopili formation by proteolytically removing the leader sequence from substrate proteins and subsequently monomethylating the alpha-amino group of the newly exposed N-terminal phenylalanine.</text>
</comment>
<comment type="catalytic activity">
    <reaction evidence="14 18">
        <text>Typically cleaves a -Gly-|-Phe- bond to release an N-terminal, basic peptide of 5-8 residues from type IV prepilin, and then N-methylates the new N-terminal amino group, the methyl donor being S-adenosyl-L-methionine.</text>
        <dbReference type="EC" id="3.4.23.43"/>
    </reaction>
</comment>
<keyword evidence="11 19" id="KW-1133">Transmembrane helix</keyword>
<dbReference type="GO" id="GO:0004190">
    <property type="term" value="F:aspartic-type endopeptidase activity"/>
    <property type="evidence" value="ECO:0007669"/>
    <property type="project" value="UniProtKB-EC"/>
</dbReference>
<evidence type="ECO:0000259" key="21">
    <source>
        <dbReference type="Pfam" id="PF06750"/>
    </source>
</evidence>
<keyword evidence="3" id="KW-1003">Cell membrane</keyword>
<dbReference type="EC" id="2.1.1.-" evidence="18"/>
<dbReference type="InterPro" id="IPR014032">
    <property type="entry name" value="Peptidase_A24A_bac"/>
</dbReference>
<keyword evidence="4" id="KW-0997">Cell inner membrane</keyword>
<evidence type="ECO:0000256" key="19">
    <source>
        <dbReference type="SAM" id="Phobius"/>
    </source>
</evidence>
<comment type="subcellular location">
    <subcellularLocation>
        <location evidence="1">Cell inner membrane</location>
        <topology evidence="1">Multi-pass membrane protein</topology>
    </subcellularLocation>
    <subcellularLocation>
        <location evidence="18">Cell membrane</location>
        <topology evidence="18">Multi-pass membrane protein</topology>
    </subcellularLocation>
</comment>
<gene>
    <name evidence="22" type="ORF">NNL22_10365</name>
</gene>
<evidence type="ECO:0000259" key="20">
    <source>
        <dbReference type="Pfam" id="PF01478"/>
    </source>
</evidence>
<dbReference type="PRINTS" id="PR00864">
    <property type="entry name" value="PREPILNPTASE"/>
</dbReference>
<feature type="transmembrane region" description="Helical" evidence="19">
    <location>
        <begin position="158"/>
        <end position="175"/>
    </location>
</feature>
<evidence type="ECO:0000256" key="14">
    <source>
        <dbReference type="ARBA" id="ARBA00050401"/>
    </source>
</evidence>
<feature type="transmembrane region" description="Helical" evidence="19">
    <location>
        <begin position="116"/>
        <end position="146"/>
    </location>
</feature>
<dbReference type="InterPro" id="IPR000045">
    <property type="entry name" value="Prepilin_IV_endopep_pep"/>
</dbReference>
<organism evidence="22 23">
    <name type="scientific">Alkalimarinus sediminis</name>
    <dbReference type="NCBI Taxonomy" id="1632866"/>
    <lineage>
        <taxon>Bacteria</taxon>
        <taxon>Pseudomonadati</taxon>
        <taxon>Pseudomonadota</taxon>
        <taxon>Gammaproteobacteria</taxon>
        <taxon>Alteromonadales</taxon>
        <taxon>Alteromonadaceae</taxon>
        <taxon>Alkalimarinus</taxon>
    </lineage>
</organism>
<dbReference type="GO" id="GO:0006465">
    <property type="term" value="P:signal peptide processing"/>
    <property type="evidence" value="ECO:0007669"/>
    <property type="project" value="TreeGrafter"/>
</dbReference>
<dbReference type="FunFam" id="1.20.120.1220:FF:000001">
    <property type="entry name" value="Type 4 prepilin-like proteins leader peptide-processing enzyme"/>
    <property type="match status" value="1"/>
</dbReference>
<keyword evidence="9 18" id="KW-0812">Transmembrane</keyword>
<evidence type="ECO:0000256" key="9">
    <source>
        <dbReference type="ARBA" id="ARBA00022692"/>
    </source>
</evidence>
<feature type="transmembrane region" description="Helical" evidence="19">
    <location>
        <begin position="182"/>
        <end position="199"/>
    </location>
</feature>
<evidence type="ECO:0000256" key="1">
    <source>
        <dbReference type="ARBA" id="ARBA00004429"/>
    </source>
</evidence>
<dbReference type="GO" id="GO:0008168">
    <property type="term" value="F:methyltransferase activity"/>
    <property type="evidence" value="ECO:0007669"/>
    <property type="project" value="UniProtKB-KW"/>
</dbReference>